<gene>
    <name evidence="1" type="ORF">AAIG39_22210</name>
</gene>
<keyword evidence="2" id="KW-1185">Reference proteome</keyword>
<evidence type="ECO:0008006" key="3">
    <source>
        <dbReference type="Google" id="ProtNLM"/>
    </source>
</evidence>
<sequence length="328" mass="37657">MANKTFGGYFPLELPPAGAHYYPHARAYHSARGALYHLLGCVRPQRLWLPRLICQSVIDAVVAARVEIVWYRLADDYLPLLSLPFEKEDCLLYVDYLGQGGEQKEKLSRMIPAERIIFDHSQAFFQQQYPALANLYSPRKFFGVSDGGFLETQIDLPFPDIQDRESLHHFSHLLVQHEHGTSAGYADFQQAESALHTITARKMSALTERILRSVDYERIRKVRERNYALLSESLGSLNAFRFSKAPVAGPFCYPFFYPTRALHQALIARGVYVATYWREVLERVEPDSIEANFVNYMIPLPCDQRYSEEDIKQLSEIVRSVVTAEAKE</sequence>
<name>A0ABU9VD94_9ENTR</name>
<evidence type="ECO:0000313" key="2">
    <source>
        <dbReference type="Proteomes" id="UP001411173"/>
    </source>
</evidence>
<comment type="caution">
    <text evidence="1">The sequence shown here is derived from an EMBL/GenBank/DDBJ whole genome shotgun (WGS) entry which is preliminary data.</text>
</comment>
<dbReference type="EMBL" id="JBCIVJ010000026">
    <property type="protein sequence ID" value="MEN0581691.1"/>
    <property type="molecule type" value="Genomic_DNA"/>
</dbReference>
<reference evidence="1 2" key="1">
    <citation type="submission" date="2024-02" db="EMBL/GenBank/DDBJ databases">
        <title>Whole genome of MDR Enterobacteriaceae from southern Thailand.</title>
        <authorList>
            <person name="Surachat K."/>
        </authorList>
    </citation>
    <scope>NUCLEOTIDE SEQUENCE [LARGE SCALE GENOMIC DNA]</scope>
    <source>
        <strain evidence="1 2">PSU_29</strain>
    </source>
</reference>
<proteinExistence type="predicted"/>
<protein>
    <recommendedName>
        <fullName evidence="3">DegT/DnrJ/EryC1/StrS aminotransferase family protein</fullName>
    </recommendedName>
</protein>
<accession>A0ABU9VD94</accession>
<dbReference type="SUPFAM" id="SSF53383">
    <property type="entry name" value="PLP-dependent transferases"/>
    <property type="match status" value="1"/>
</dbReference>
<evidence type="ECO:0000313" key="1">
    <source>
        <dbReference type="EMBL" id="MEN0581691.1"/>
    </source>
</evidence>
<dbReference type="RefSeq" id="WP_343194757.1">
    <property type="nucleotide sequence ID" value="NZ_JBCIVJ010000026.1"/>
</dbReference>
<organism evidence="1 2">
    <name type="scientific">Phytobacter palmae</name>
    <dbReference type="NCBI Taxonomy" id="1855371"/>
    <lineage>
        <taxon>Bacteria</taxon>
        <taxon>Pseudomonadati</taxon>
        <taxon>Pseudomonadota</taxon>
        <taxon>Gammaproteobacteria</taxon>
        <taxon>Enterobacterales</taxon>
        <taxon>Enterobacteriaceae</taxon>
        <taxon>Phytobacter</taxon>
    </lineage>
</organism>
<dbReference type="Proteomes" id="UP001411173">
    <property type="component" value="Unassembled WGS sequence"/>
</dbReference>
<dbReference type="InterPro" id="IPR015424">
    <property type="entry name" value="PyrdxlP-dep_Trfase"/>
</dbReference>